<name>A0A0E9XM22_ANGAN</name>
<protein>
    <recommendedName>
        <fullName evidence="2">Tc1-like transposase DDE domain-containing protein</fullName>
    </recommendedName>
</protein>
<accession>A0A0E9XM22</accession>
<dbReference type="Gene3D" id="3.30.420.10">
    <property type="entry name" value="Ribonuclease H-like superfamily/Ribonuclease H"/>
    <property type="match status" value="1"/>
</dbReference>
<dbReference type="GO" id="GO:0003676">
    <property type="term" value="F:nucleic acid binding"/>
    <property type="evidence" value="ECO:0007669"/>
    <property type="project" value="InterPro"/>
</dbReference>
<sequence>MYHASLSGSLTDESGFGKMLSALSSSELCGNSLGEGRFLFQHGNAPLHKVRSLKKWLAGFGGEELDWPAQSLPRRVEAVTTAKVYPTPYQCPWFWNEMFNKYIRV</sequence>
<proteinExistence type="predicted"/>
<dbReference type="EMBL" id="GBXM01005844">
    <property type="protein sequence ID" value="JAI02734.1"/>
    <property type="molecule type" value="Transcribed_RNA"/>
</dbReference>
<reference evidence="1" key="2">
    <citation type="journal article" date="2015" name="Fish Shellfish Immunol.">
        <title>Early steps in the European eel (Anguilla anguilla)-Vibrio vulnificus interaction in the gills: Role of the RtxA13 toxin.</title>
        <authorList>
            <person name="Callol A."/>
            <person name="Pajuelo D."/>
            <person name="Ebbesson L."/>
            <person name="Teles M."/>
            <person name="MacKenzie S."/>
            <person name="Amaro C."/>
        </authorList>
    </citation>
    <scope>NUCLEOTIDE SEQUENCE</scope>
</reference>
<evidence type="ECO:0000313" key="1">
    <source>
        <dbReference type="EMBL" id="JAI02734.1"/>
    </source>
</evidence>
<evidence type="ECO:0008006" key="2">
    <source>
        <dbReference type="Google" id="ProtNLM"/>
    </source>
</evidence>
<organism evidence="1">
    <name type="scientific">Anguilla anguilla</name>
    <name type="common">European freshwater eel</name>
    <name type="synonym">Muraena anguilla</name>
    <dbReference type="NCBI Taxonomy" id="7936"/>
    <lineage>
        <taxon>Eukaryota</taxon>
        <taxon>Metazoa</taxon>
        <taxon>Chordata</taxon>
        <taxon>Craniata</taxon>
        <taxon>Vertebrata</taxon>
        <taxon>Euteleostomi</taxon>
        <taxon>Actinopterygii</taxon>
        <taxon>Neopterygii</taxon>
        <taxon>Teleostei</taxon>
        <taxon>Anguilliformes</taxon>
        <taxon>Anguillidae</taxon>
        <taxon>Anguilla</taxon>
    </lineage>
</organism>
<dbReference type="AlphaFoldDB" id="A0A0E9XM22"/>
<dbReference type="InterPro" id="IPR036397">
    <property type="entry name" value="RNaseH_sf"/>
</dbReference>
<reference evidence="1" key="1">
    <citation type="submission" date="2014-11" db="EMBL/GenBank/DDBJ databases">
        <authorList>
            <person name="Amaro Gonzalez C."/>
        </authorList>
    </citation>
    <scope>NUCLEOTIDE SEQUENCE</scope>
</reference>